<accession>A0ABW6ZRC2</accession>
<name>A0ABW6ZRC2_9HYPH</name>
<dbReference type="CDD" id="cd02440">
    <property type="entry name" value="AdoMet_MTases"/>
    <property type="match status" value="1"/>
</dbReference>
<dbReference type="InterPro" id="IPR039187">
    <property type="entry name" value="SNO_AAA"/>
</dbReference>
<proteinExistence type="predicted"/>
<dbReference type="SUPFAM" id="SSF53335">
    <property type="entry name" value="S-adenosyl-L-methionine-dependent methyltransferases"/>
    <property type="match status" value="1"/>
</dbReference>
<feature type="region of interest" description="Disordered" evidence="1">
    <location>
        <begin position="643"/>
        <end position="742"/>
    </location>
</feature>
<evidence type="ECO:0000313" key="5">
    <source>
        <dbReference type="Proteomes" id="UP001604043"/>
    </source>
</evidence>
<gene>
    <name evidence="4" type="ORF">V5F30_24855</name>
</gene>
<evidence type="ECO:0000259" key="2">
    <source>
        <dbReference type="Pfam" id="PF13871"/>
    </source>
</evidence>
<dbReference type="Pfam" id="PF13871">
    <property type="entry name" value="Helicase_C_4"/>
    <property type="match status" value="1"/>
</dbReference>
<dbReference type="InterPro" id="IPR026937">
    <property type="entry name" value="SBNO_Helicase_C_dom"/>
</dbReference>
<dbReference type="EMBL" id="JBAFUR010000011">
    <property type="protein sequence ID" value="MFG1255465.1"/>
    <property type="molecule type" value="Genomic_DNA"/>
</dbReference>
<keyword evidence="5" id="KW-1185">Reference proteome</keyword>
<protein>
    <submittedName>
        <fullName evidence="4">Strawberry notch family protein</fullName>
    </submittedName>
</protein>
<comment type="caution">
    <text evidence="4">The sequence shown here is derived from an EMBL/GenBank/DDBJ whole genome shotgun (WGS) entry which is preliminary data.</text>
</comment>
<feature type="compositionally biased region" description="Polar residues" evidence="1">
    <location>
        <begin position="1164"/>
        <end position="1173"/>
    </location>
</feature>
<dbReference type="PROSITE" id="PS00092">
    <property type="entry name" value="N6_MTASE"/>
    <property type="match status" value="1"/>
</dbReference>
<feature type="compositionally biased region" description="Low complexity" evidence="1">
    <location>
        <begin position="660"/>
        <end position="678"/>
    </location>
</feature>
<dbReference type="Gene3D" id="3.40.50.150">
    <property type="entry name" value="Vaccinia Virus protein VP39"/>
    <property type="match status" value="1"/>
</dbReference>
<dbReference type="RefSeq" id="WP_394010386.1">
    <property type="nucleotide sequence ID" value="NZ_JBAFUR010000011.1"/>
</dbReference>
<evidence type="ECO:0000313" key="4">
    <source>
        <dbReference type="EMBL" id="MFG1255465.1"/>
    </source>
</evidence>
<dbReference type="PANTHER" id="PTHR12706:SF30">
    <property type="entry name" value="PROTEIN STRAWBERRY NOTCH-RELATED"/>
    <property type="match status" value="1"/>
</dbReference>
<feature type="compositionally biased region" description="Low complexity" evidence="1">
    <location>
        <begin position="698"/>
        <end position="723"/>
    </location>
</feature>
<evidence type="ECO:0000259" key="3">
    <source>
        <dbReference type="Pfam" id="PF13872"/>
    </source>
</evidence>
<feature type="region of interest" description="Disordered" evidence="1">
    <location>
        <begin position="517"/>
        <end position="540"/>
    </location>
</feature>
<feature type="region of interest" description="Disordered" evidence="1">
    <location>
        <begin position="1154"/>
        <end position="1173"/>
    </location>
</feature>
<dbReference type="InterPro" id="IPR029063">
    <property type="entry name" value="SAM-dependent_MTases_sf"/>
</dbReference>
<dbReference type="InterPro" id="IPR002052">
    <property type="entry name" value="DNA_methylase_N6_adenine_CS"/>
</dbReference>
<organism evidence="4 5">
    <name type="scientific">Xanthobacter aminoxidans</name>
    <dbReference type="NCBI Taxonomy" id="186280"/>
    <lineage>
        <taxon>Bacteria</taxon>
        <taxon>Pseudomonadati</taxon>
        <taxon>Pseudomonadota</taxon>
        <taxon>Alphaproteobacteria</taxon>
        <taxon>Hyphomicrobiales</taxon>
        <taxon>Xanthobacteraceae</taxon>
        <taxon>Xanthobacter</taxon>
    </lineage>
</organism>
<feature type="domain" description="Strawberry notch helicase C" evidence="2">
    <location>
        <begin position="1324"/>
        <end position="1481"/>
    </location>
</feature>
<feature type="compositionally biased region" description="Pro residues" evidence="1">
    <location>
        <begin position="646"/>
        <end position="659"/>
    </location>
</feature>
<dbReference type="Pfam" id="PF13872">
    <property type="entry name" value="AAA_34"/>
    <property type="match status" value="1"/>
</dbReference>
<sequence>MASVLIPNLREHGVAATFLAGRYSHLPAPALCVFVPEASAFREEAVSEVAEKLGIAQLRRLGVDTRKAKGTLLLFAPHDKFNTRTFWKAVGLDPKSLQKLEVSEKALIEQRLAFSRTLGMHKAFFDPTPIGVSRYGARVVETSLGRVALHLKTNKVYREWEMSPDGRRQGDIRDFFFRATTPEELSGCARGAARMMYEENVRFYRASFTKLYEHAVPPELRDTAGLTFNDWHEHVEAHCAFYVQRSLEQGNNPRLVASGLNARLPIREGRGLETLRFDQYSTPLTVASAAASILSSMPGETALEPMVGNGVLASALAAHGAKITGVEIDPARAARARTALGNSAEVIGASFEEFAAGVGKGQQFDMLIMNPPFGTDYKQRMATDLHGRKVRLSRPDHHYAFEALQHLKADGRAFIVIAGDFVNEGKLEGSRREFDTWLRSVYDIAGAAVLDGNLYRKMGTTFPVQLYAVGPQRAVPLSAEEAVEASPAEIPVLRTTDELDAWADIAGANMRSLVGARRPDYTPGAQASSDPRRLMGIDGGSSGPNWADVAEADNAAEAFGHFVALRVVALADGSRARLDETRRGWAVLRRDDTGSVARHASPGPSNTGWTRDQALQAALQMWSAERDKAATSAAARAAAAGGAAPVAPPVTPSAAPPAARPVAEPADVPNGVPEPAAGAGAGETPAGGGQDAEDEEAATSAAPPRRTGAPRAPAVRGPRAGRPAPAPAAPEEKPAPAEPEAPVPLAGFTSVVAAADGTVGAMPAPLPVAEFVVDDDPFLLPYEPMSKLGEASTRIQRSLSSPIMAALADVRRRFGDIDEMVSHRLGMTLPQMEQRFSPEQIDAFALSFAASERGAGFLNSDNMGVGKGRFLAGHAAMGLIQERPVVFFTERPDLFQDLIGRDLCDVTGLKAAELPKHIRPFIFNNCKESRVLDYEGRDKNGAPTVLFRYDAATARKAQETKTIPATCNMLLGTYSQLSHLGGVWKAEAVIRWMEQFDRPPILLIDEAHRAAGDVSKCGHRMVEIVEAASRLGATPIYSSATPLKSLKNIKLYAPILPNVGMTTDQLLELVESSPLAIQEALAYEMARAGTMVSREMDQAGVMREFVNLVDLNPEKYEHLREKMDIVSEFLGEMMEKSGEVKSKASALEKLLKSEEERANGGQKPETSQVQVTSMSPATRFHTISQYMMFAFQAQFAEELTLGSIASGQKPILVVENVGDSMVEYLLAGDEGDTDEDDEAPENAALEKGKVTRLPDLGDLLARTAGSMLWISSRNGFGEVQKIRVRELEPWFEDFRERVRDAGLGDLTTSGIDLIRERLARYELSVGELTRRRYEVSATADGGYEVSPRDKPPMQEIVRAFNNGDVDVLVMNRSASSGISMQASPRNGPDLRQRNMIKLQLQGDITHERQIDGRIHRTGQVQPGRYTIPMPGFAASDRLAAMYNRKNRSLSSASRATRENATNIDNAPDLLNAIGDKVVHAFLSNAPALAERFGIDIRETEPEGIARKFMGRLIILPSAQQTQILAEVESSFRLLVADLEANGENPLRLSRYEWGARVKENRMLIAGDMSAEQTFRKPLTLNEISYTEKVRPVRWDRVEEAVAATRERWTDDGHYIGLAERFSELDDLVQNGVDFRAGLFDRVLNRDAGMGSLGLEIIPSAVAHDVLRRRESTPRPNTMEKGIFDAVDRALFLARIVPNLEPGSLVGLNPDVVSAVRDTAFYSSWGETHEADAALVPAVIRSVRFAEENPLALGQWEVDFAVPGEQSTLTISLAAMFGGERFAAEEAAKRAKQAAEDGEPVENKLPPRAIRNGLEVLAALREGMDEEHGRQLGNLMDMVLKDPTKLHEITRSTAKTFFDRTLPGEVTRKRYTLEGNIFAAVSMSVQQRLGEKIIYTAEDGELRHAVLLKNNKLPKLMKQLDQAISERTVAAPNDRVVLRGVMDLFNATVDYAEAMANAGRQGEQAAKQEERYGAAYSQTFRAAQARYAANAAEPRREMIQALGRIAFYEEPERERSRLTAALQRLAAGPAFETWAKRLAEGITRAAKVPAAISVGPNPFDGPGEPVVRLTEASHGGIEVGGFDQKRLSRLSKGVAADRQGAVLLPSNTGDILVLTHGKGDLPVSGTDINWRVKFGTMKVPAGVIAGHLDDDASWEQLVAHAEKHEKGFTLHGPMRALFEEAQAVASEVKKDVALQMENGMSDSPAPNTHSPAMAGA</sequence>
<evidence type="ECO:0000256" key="1">
    <source>
        <dbReference type="SAM" id="MobiDB-lite"/>
    </source>
</evidence>
<dbReference type="InterPro" id="IPR026741">
    <property type="entry name" value="SNO"/>
</dbReference>
<dbReference type="Proteomes" id="UP001604043">
    <property type="component" value="Unassembled WGS sequence"/>
</dbReference>
<feature type="compositionally biased region" description="Gly residues" evidence="1">
    <location>
        <begin position="679"/>
        <end position="690"/>
    </location>
</feature>
<reference evidence="4 5" key="1">
    <citation type="submission" date="2024-02" db="EMBL/GenBank/DDBJ databases">
        <title>Expansion and revision of Xanthobacter and proposal of Roseixanthobacter gen. nov.</title>
        <authorList>
            <person name="Soltysiak M.P.M."/>
            <person name="Jalihal A."/>
            <person name="Ory A."/>
            <person name="Chrisophersen C."/>
            <person name="Lee A.D."/>
            <person name="Boulton J."/>
            <person name="Springer M."/>
        </authorList>
    </citation>
    <scope>NUCLEOTIDE SEQUENCE [LARGE SCALE GENOMIC DNA]</scope>
    <source>
        <strain evidence="4 5">CB5</strain>
    </source>
</reference>
<feature type="domain" description="Strawberry notch AAA" evidence="3">
    <location>
        <begin position="851"/>
        <end position="1108"/>
    </location>
</feature>
<dbReference type="PANTHER" id="PTHR12706">
    <property type="entry name" value="STRAWBERRY NOTCH-RELATED"/>
    <property type="match status" value="1"/>
</dbReference>